<keyword evidence="1" id="KW-1133">Transmembrane helix</keyword>
<keyword evidence="3" id="KW-1185">Reference proteome</keyword>
<reference evidence="2" key="2">
    <citation type="submission" date="2013-11" db="EMBL/GenBank/DDBJ databases">
        <authorList>
            <consortium name="The Broad Institute Genome Sequencing Platform"/>
            <person name="Ma L.-J."/>
            <person name="Corby-Kistler H."/>
            <person name="Broz K."/>
            <person name="Gale L.R."/>
            <person name="Jonkers W."/>
            <person name="O'Donnell K."/>
            <person name="Ploetz R."/>
            <person name="Steinberg C."/>
            <person name="Schwartz D.C."/>
            <person name="VanEtten H."/>
            <person name="Zhou S."/>
            <person name="Young S.K."/>
            <person name="Zeng Q."/>
            <person name="Gargeya S."/>
            <person name="Fitzgerald M."/>
            <person name="Abouelleil A."/>
            <person name="Alvarado L."/>
            <person name="Chapman S.B."/>
            <person name="Gainer-Dewar J."/>
            <person name="Goldberg J."/>
            <person name="Griggs A."/>
            <person name="Gujja S."/>
            <person name="Hansen M."/>
            <person name="Howarth C."/>
            <person name="Imamovic A."/>
            <person name="Ireland A."/>
            <person name="Larimer J."/>
            <person name="McCowan C."/>
            <person name="Murphy C."/>
            <person name="Pearson M."/>
            <person name="Poon T.W."/>
            <person name="Priest M."/>
            <person name="Roberts A."/>
            <person name="Saif S."/>
            <person name="Shea T."/>
            <person name="Sykes S."/>
            <person name="Wortman J."/>
            <person name="Nusbaum C."/>
            <person name="Birren B."/>
        </authorList>
    </citation>
    <scope>NUCLEOTIDE SEQUENCE</scope>
    <source>
        <strain evidence="2">7600</strain>
    </source>
</reference>
<accession>W7N0S2</accession>
<reference evidence="2 3" key="1">
    <citation type="journal article" date="2010" name="Nature">
        <title>Comparative genomics reveals mobile pathogenicity chromosomes in Fusarium.</title>
        <authorList>
            <person name="Ma L.J."/>
            <person name="van der Does H.C."/>
            <person name="Borkovich K.A."/>
            <person name="Coleman J.J."/>
            <person name="Daboussi M.J."/>
            <person name="Di Pietro A."/>
            <person name="Dufresne M."/>
            <person name="Freitag M."/>
            <person name="Grabherr M."/>
            <person name="Henrissat B."/>
            <person name="Houterman P.M."/>
            <person name="Kang S."/>
            <person name="Shim W.B."/>
            <person name="Woloshuk C."/>
            <person name="Xie X."/>
            <person name="Xu J.R."/>
            <person name="Antoniw J."/>
            <person name="Baker S.E."/>
            <person name="Bluhm B.H."/>
            <person name="Breakspear A."/>
            <person name="Brown D.W."/>
            <person name="Butchko R.A."/>
            <person name="Chapman S."/>
            <person name="Coulson R."/>
            <person name="Coutinho P.M."/>
            <person name="Danchin E.G."/>
            <person name="Diener A."/>
            <person name="Gale L.R."/>
            <person name="Gardiner D.M."/>
            <person name="Goff S."/>
            <person name="Hammond-Kosack K.E."/>
            <person name="Hilburn K."/>
            <person name="Hua-Van A."/>
            <person name="Jonkers W."/>
            <person name="Kazan K."/>
            <person name="Kodira C.D."/>
            <person name="Koehrsen M."/>
            <person name="Kumar L."/>
            <person name="Lee Y.H."/>
            <person name="Li L."/>
            <person name="Manners J.M."/>
            <person name="Miranda-Saavedra D."/>
            <person name="Mukherjee M."/>
            <person name="Park G."/>
            <person name="Park J."/>
            <person name="Park S.Y."/>
            <person name="Proctor R.H."/>
            <person name="Regev A."/>
            <person name="Ruiz-Roldan M.C."/>
            <person name="Sain D."/>
            <person name="Sakthikumar S."/>
            <person name="Sykes S."/>
            <person name="Schwartz D.C."/>
            <person name="Turgeon B.G."/>
            <person name="Wapinski I."/>
            <person name="Yoder O."/>
            <person name="Young S."/>
            <person name="Zeng Q."/>
            <person name="Zhou S."/>
            <person name="Galagan J."/>
            <person name="Cuomo C.A."/>
            <person name="Kistler H.C."/>
            <person name="Rep M."/>
        </authorList>
    </citation>
    <scope>NUCLEOTIDE SEQUENCE [LARGE SCALE GENOMIC DNA]</scope>
    <source>
        <strain evidence="2">7600</strain>
        <strain evidence="3">M3125 / FGSC 7600</strain>
    </source>
</reference>
<dbReference type="EMBL" id="DS022259">
    <property type="protein sequence ID" value="EWG53785.1"/>
    <property type="molecule type" value="Genomic_DNA"/>
</dbReference>
<evidence type="ECO:0000256" key="1">
    <source>
        <dbReference type="SAM" id="Phobius"/>
    </source>
</evidence>
<feature type="transmembrane region" description="Helical" evidence="1">
    <location>
        <begin position="41"/>
        <end position="62"/>
    </location>
</feature>
<dbReference type="Proteomes" id="UP000009096">
    <property type="component" value="Chromosome 4"/>
</dbReference>
<dbReference type="GeneID" id="30074049"/>
<proteinExistence type="predicted"/>
<dbReference type="RefSeq" id="XP_018759977.1">
    <property type="nucleotide sequence ID" value="XM_018906444.1"/>
</dbReference>
<gene>
    <name evidence="2" type="ORF">FVEG_17173</name>
</gene>
<name>W7N0S2_GIBM7</name>
<dbReference type="RefSeq" id="XP_018759976.1">
    <property type="nucleotide sequence ID" value="XM_018906443.1"/>
</dbReference>
<sequence>MLNISKNICTNKKFANTPGSQIGIIRSCSCPIELTSCTFDIAYFFSFFFFFFFLSLFLSELITTMLDIFSSKNCVMTSIAKLYCHHLRKSILARDESRLGRTELLELRLRLARCSLGSEGCKPVDFANIFSTSVNEITPVSLPERRAPAMADAGTAAVGTGEAGTAAVGTGDGGAGTDTGAAGGGGPAVVKDWGPIKGVAGAEGEGDADSTTHIRCDRVATSLATVWARVEYGFT</sequence>
<evidence type="ECO:0000313" key="2">
    <source>
        <dbReference type="EMBL" id="EWG53785.1"/>
    </source>
</evidence>
<dbReference type="AlphaFoldDB" id="W7N0S2"/>
<organism evidence="2 3">
    <name type="scientific">Gibberella moniliformis (strain M3125 / FGSC 7600)</name>
    <name type="common">Maize ear and stalk rot fungus</name>
    <name type="synonym">Fusarium verticillioides</name>
    <dbReference type="NCBI Taxonomy" id="334819"/>
    <lineage>
        <taxon>Eukaryota</taxon>
        <taxon>Fungi</taxon>
        <taxon>Dikarya</taxon>
        <taxon>Ascomycota</taxon>
        <taxon>Pezizomycotina</taxon>
        <taxon>Sordariomycetes</taxon>
        <taxon>Hypocreomycetidae</taxon>
        <taxon>Hypocreales</taxon>
        <taxon>Nectriaceae</taxon>
        <taxon>Fusarium</taxon>
        <taxon>Fusarium fujikuroi species complex</taxon>
    </lineage>
</organism>
<keyword evidence="1" id="KW-0812">Transmembrane</keyword>
<protein>
    <submittedName>
        <fullName evidence="2">Uncharacterized protein</fullName>
    </submittedName>
</protein>
<dbReference type="VEuPathDB" id="FungiDB:FVEG_17173"/>
<evidence type="ECO:0000313" key="3">
    <source>
        <dbReference type="Proteomes" id="UP000009096"/>
    </source>
</evidence>
<keyword evidence="1" id="KW-0472">Membrane</keyword>
<dbReference type="KEGG" id="fvr:FVEG_17173"/>
<dbReference type="EMBL" id="DS022259">
    <property type="protein sequence ID" value="EWG53786.1"/>
    <property type="molecule type" value="Genomic_DNA"/>
</dbReference>